<evidence type="ECO:0000313" key="2">
    <source>
        <dbReference type="Proteomes" id="UP000070220"/>
    </source>
</evidence>
<comment type="caution">
    <text evidence="1">The sequence shown here is derived from an EMBL/GenBank/DDBJ whole genome shotgun (WGS) entry which is preliminary data.</text>
</comment>
<dbReference type="Proteomes" id="UP000070220">
    <property type="component" value="Unassembled WGS sequence"/>
</dbReference>
<gene>
    <name evidence="1" type="ORF">SORDD30_00615</name>
</gene>
<evidence type="ECO:0000313" key="1">
    <source>
        <dbReference type="EMBL" id="KXT99395.1"/>
    </source>
</evidence>
<dbReference type="PATRIC" id="fig|1303.83.peg.648"/>
<name>A0A139QA08_STROR</name>
<dbReference type="RefSeq" id="WP_155718941.1">
    <property type="nucleotide sequence ID" value="NZ_KQ970370.1"/>
</dbReference>
<dbReference type="AlphaFoldDB" id="A0A139QA08"/>
<proteinExistence type="predicted"/>
<organism evidence="1 2">
    <name type="scientific">Streptococcus oralis</name>
    <dbReference type="NCBI Taxonomy" id="1303"/>
    <lineage>
        <taxon>Bacteria</taxon>
        <taxon>Bacillati</taxon>
        <taxon>Bacillota</taxon>
        <taxon>Bacilli</taxon>
        <taxon>Lactobacillales</taxon>
        <taxon>Streptococcaceae</taxon>
        <taxon>Streptococcus</taxon>
    </lineage>
</organism>
<reference evidence="1 2" key="1">
    <citation type="submission" date="2016-01" db="EMBL/GenBank/DDBJ databases">
        <title>Highly variable Streptococcus oralis are common among viridans streptococci isolated from primates.</title>
        <authorList>
            <person name="Denapaite D."/>
            <person name="Rieger M."/>
            <person name="Koendgen S."/>
            <person name="Brueckner R."/>
            <person name="Ochigava I."/>
            <person name="Kappeler P."/>
            <person name="Maetz-Rensing K."/>
            <person name="Leendertz F."/>
            <person name="Hakenbeck R."/>
        </authorList>
    </citation>
    <scope>NUCLEOTIDE SEQUENCE [LARGE SCALE GENOMIC DNA]</scope>
    <source>
        <strain evidence="1 2">DD30</strain>
    </source>
</reference>
<dbReference type="EMBL" id="LQRP01000025">
    <property type="protein sequence ID" value="KXT99395.1"/>
    <property type="molecule type" value="Genomic_DNA"/>
</dbReference>
<sequence>MEFLNENLTYRDVFEFDIDLMNCILNKYEDSEKAWEVFYEFYKDPDGYPLESHKYKTIDGVKCTCDALLSVKRIKDHEGFNSNFVETFKNYRSKPIFFFPCEMGGLNMSRYYKFYDRIDHMLFDLKRKCEGKTDCRLENAYTKAGTAKWLEHFAYDFNKIVEWYGLENSFVRKENGKYRVFDLEKNDGTYIDNYSASYSESWTKTYYNNIKRRIDIWIEKQL</sequence>
<protein>
    <submittedName>
        <fullName evidence="1">Uncharacterized protein</fullName>
    </submittedName>
</protein>
<accession>A0A139QA08</accession>